<dbReference type="OrthoDB" id="1939479at2759"/>
<gene>
    <name evidence="1" type="ORF">Acr_01g0009600</name>
</gene>
<protein>
    <submittedName>
        <fullName evidence="1">Cysteine proteinases superfamily protein</fullName>
    </submittedName>
</protein>
<comment type="caution">
    <text evidence="1">The sequence shown here is derived from an EMBL/GenBank/DDBJ whole genome shotgun (WGS) entry which is preliminary data.</text>
</comment>
<accession>A0A7J0E3R1</accession>
<evidence type="ECO:0000313" key="2">
    <source>
        <dbReference type="Proteomes" id="UP000585474"/>
    </source>
</evidence>
<evidence type="ECO:0000313" key="1">
    <source>
        <dbReference type="EMBL" id="GFY81151.1"/>
    </source>
</evidence>
<organism evidence="1 2">
    <name type="scientific">Actinidia rufa</name>
    <dbReference type="NCBI Taxonomy" id="165716"/>
    <lineage>
        <taxon>Eukaryota</taxon>
        <taxon>Viridiplantae</taxon>
        <taxon>Streptophyta</taxon>
        <taxon>Embryophyta</taxon>
        <taxon>Tracheophyta</taxon>
        <taxon>Spermatophyta</taxon>
        <taxon>Magnoliopsida</taxon>
        <taxon>eudicotyledons</taxon>
        <taxon>Gunneridae</taxon>
        <taxon>Pentapetalae</taxon>
        <taxon>asterids</taxon>
        <taxon>Ericales</taxon>
        <taxon>Actinidiaceae</taxon>
        <taxon>Actinidia</taxon>
    </lineage>
</organism>
<dbReference type="Gene3D" id="3.40.395.10">
    <property type="entry name" value="Adenoviral Proteinase, Chain A"/>
    <property type="match status" value="1"/>
</dbReference>
<proteinExistence type="predicted"/>
<keyword evidence="2" id="KW-1185">Reference proteome</keyword>
<dbReference type="Proteomes" id="UP000585474">
    <property type="component" value="Unassembled WGS sequence"/>
</dbReference>
<dbReference type="AlphaFoldDB" id="A0A7J0E3R1"/>
<name>A0A7J0E3R1_9ERIC</name>
<reference evidence="1 2" key="1">
    <citation type="submission" date="2019-07" db="EMBL/GenBank/DDBJ databases">
        <title>De Novo Assembly of kiwifruit Actinidia rufa.</title>
        <authorList>
            <person name="Sugita-Konishi S."/>
            <person name="Sato K."/>
            <person name="Mori E."/>
            <person name="Abe Y."/>
            <person name="Kisaki G."/>
            <person name="Hamano K."/>
            <person name="Suezawa K."/>
            <person name="Otani M."/>
            <person name="Fukuda T."/>
            <person name="Manabe T."/>
            <person name="Gomi K."/>
            <person name="Tabuchi M."/>
            <person name="Akimitsu K."/>
            <person name="Kataoka I."/>
        </authorList>
    </citation>
    <scope>NUCLEOTIDE SEQUENCE [LARGE SCALE GENOMIC DNA]</scope>
    <source>
        <strain evidence="2">cv. Fuchu</strain>
    </source>
</reference>
<sequence length="518" mass="58841">MEAVEKREREGATGKIMVLKKKTKLARIGNRRRGLSMWNVLSFQYDQAKNYAIQSIRNWMGRLWNEIFNHHHGGFQFDEWEFGSGKCIGNDFVGAKIGTFGDCREVESEAEQDGTLTVLREPFLPFTEEEEAEVSRAFSNLNRRKALVIHENSNIEIAGEFLQCLRPGKWLNDEAKNCAIQSIRYLKMDKEVINIDEETDRDGIGWEDCGMRSSIVFIVGGFQLDKWEFGSGKCFGNDFVGAELGTLGFNYCARPRDHPEEEVKFPYSYCCGEIEFVEDESEETYEVVRDSQELDWKIVERDLQPSSWSGVFNLTNGNLEVGNALERFRCSGNWNFWGIGLEDYGMRSSTVFVVGVFQFDEWEFGRGKCVGNDFVGAEIGIYCARPRDPPDEEVKFHYSYCFGEIEFVEDESEEACGVVRDSQELDWKIVERDLQPSSLSGVFNSTNGNLVGNDFVGAEIGTFGVAIAQERECGIELNEKLRETLQLPRSAKRPPGGGGWNSNRALGAFLAFYRGRRG</sequence>
<dbReference type="EMBL" id="BJWL01000001">
    <property type="protein sequence ID" value="GFY81151.1"/>
    <property type="molecule type" value="Genomic_DNA"/>
</dbReference>